<reference evidence="11" key="1">
    <citation type="submission" date="2017-04" db="EMBL/GenBank/DDBJ databases">
        <authorList>
            <person name="Varghese N."/>
            <person name="Submissions S."/>
        </authorList>
    </citation>
    <scope>NUCLEOTIDE SEQUENCE [LARGE SCALE GENOMIC DNA]</scope>
    <source>
        <strain evidence="11">RKEM611</strain>
    </source>
</reference>
<keyword evidence="6 9" id="KW-0812">Transmembrane</keyword>
<dbReference type="AlphaFoldDB" id="A0A1Y6C6X1"/>
<gene>
    <name evidence="9" type="primary">cobD</name>
    <name evidence="10" type="ORF">SAMN06296036_11268</name>
</gene>
<dbReference type="OrthoDB" id="9811967at2"/>
<proteinExistence type="inferred from homology"/>
<dbReference type="PANTHER" id="PTHR34308:SF1">
    <property type="entry name" value="COBALAMIN BIOSYNTHESIS PROTEIN CBIB"/>
    <property type="match status" value="1"/>
</dbReference>
<evidence type="ECO:0000256" key="9">
    <source>
        <dbReference type="HAMAP-Rule" id="MF_00024"/>
    </source>
</evidence>
<dbReference type="Proteomes" id="UP000192907">
    <property type="component" value="Unassembled WGS sequence"/>
</dbReference>
<evidence type="ECO:0000256" key="5">
    <source>
        <dbReference type="ARBA" id="ARBA00022573"/>
    </source>
</evidence>
<dbReference type="PANTHER" id="PTHR34308">
    <property type="entry name" value="COBALAMIN BIOSYNTHESIS PROTEIN CBIB"/>
    <property type="match status" value="1"/>
</dbReference>
<evidence type="ECO:0000256" key="7">
    <source>
        <dbReference type="ARBA" id="ARBA00022989"/>
    </source>
</evidence>
<dbReference type="GO" id="GO:0009236">
    <property type="term" value="P:cobalamin biosynthetic process"/>
    <property type="evidence" value="ECO:0007669"/>
    <property type="project" value="UniProtKB-UniRule"/>
</dbReference>
<protein>
    <recommendedName>
        <fullName evidence="9">Cobalamin biosynthesis protein CobD</fullName>
    </recommendedName>
</protein>
<dbReference type="GO" id="GO:0015420">
    <property type="term" value="F:ABC-type vitamin B12 transporter activity"/>
    <property type="evidence" value="ECO:0007669"/>
    <property type="project" value="UniProtKB-UniRule"/>
</dbReference>
<keyword evidence="11" id="KW-1185">Reference proteome</keyword>
<comment type="similarity">
    <text evidence="3 9">Belongs to the CobD/CbiB family.</text>
</comment>
<dbReference type="NCBIfam" id="TIGR00380">
    <property type="entry name" value="cobal_cbiB"/>
    <property type="match status" value="1"/>
</dbReference>
<dbReference type="NCBIfam" id="NF002281">
    <property type="entry name" value="PRK01209.2-5"/>
    <property type="match status" value="1"/>
</dbReference>
<keyword evidence="5 9" id="KW-0169">Cobalamin biosynthesis</keyword>
<dbReference type="UniPathway" id="UPA00148"/>
<feature type="transmembrane region" description="Helical" evidence="9">
    <location>
        <begin position="158"/>
        <end position="179"/>
    </location>
</feature>
<evidence type="ECO:0000256" key="3">
    <source>
        <dbReference type="ARBA" id="ARBA00006263"/>
    </source>
</evidence>
<comment type="function">
    <text evidence="9">Converts cobyric acid to cobinamide by the addition of aminopropanol on the F carboxylic group.</text>
</comment>
<dbReference type="GO" id="GO:0048472">
    <property type="term" value="F:threonine-phosphate decarboxylase activity"/>
    <property type="evidence" value="ECO:0007669"/>
    <property type="project" value="InterPro"/>
</dbReference>
<dbReference type="HAMAP" id="MF_00024">
    <property type="entry name" value="CobD_CbiB"/>
    <property type="match status" value="1"/>
</dbReference>
<dbReference type="EMBL" id="FWZT01000012">
    <property type="protein sequence ID" value="SMF40234.1"/>
    <property type="molecule type" value="Genomic_DNA"/>
</dbReference>
<dbReference type="Pfam" id="PF03186">
    <property type="entry name" value="CobD_Cbib"/>
    <property type="match status" value="1"/>
</dbReference>
<evidence type="ECO:0000256" key="8">
    <source>
        <dbReference type="ARBA" id="ARBA00023136"/>
    </source>
</evidence>
<evidence type="ECO:0000256" key="4">
    <source>
        <dbReference type="ARBA" id="ARBA00022475"/>
    </source>
</evidence>
<feature type="transmembrane region" description="Helical" evidence="9">
    <location>
        <begin position="51"/>
        <end position="77"/>
    </location>
</feature>
<dbReference type="STRING" id="1513793.SAMN06296036_11268"/>
<evidence type="ECO:0000256" key="2">
    <source>
        <dbReference type="ARBA" id="ARBA00004953"/>
    </source>
</evidence>
<comment type="subcellular location">
    <subcellularLocation>
        <location evidence="1 9">Cell membrane</location>
        <topology evidence="1 9">Multi-pass membrane protein</topology>
    </subcellularLocation>
</comment>
<accession>A0A1Y6C6X1</accession>
<evidence type="ECO:0000313" key="11">
    <source>
        <dbReference type="Proteomes" id="UP000192907"/>
    </source>
</evidence>
<keyword evidence="4 9" id="KW-1003">Cell membrane</keyword>
<keyword evidence="7 9" id="KW-1133">Transmembrane helix</keyword>
<evidence type="ECO:0000256" key="1">
    <source>
        <dbReference type="ARBA" id="ARBA00004651"/>
    </source>
</evidence>
<evidence type="ECO:0000313" key="10">
    <source>
        <dbReference type="EMBL" id="SMF40234.1"/>
    </source>
</evidence>
<organism evidence="10 11">
    <name type="scientific">Pseudobacteriovorax antillogorgiicola</name>
    <dbReference type="NCBI Taxonomy" id="1513793"/>
    <lineage>
        <taxon>Bacteria</taxon>
        <taxon>Pseudomonadati</taxon>
        <taxon>Bdellovibrionota</taxon>
        <taxon>Oligoflexia</taxon>
        <taxon>Oligoflexales</taxon>
        <taxon>Pseudobacteriovoracaceae</taxon>
        <taxon>Pseudobacteriovorax</taxon>
    </lineage>
</organism>
<sequence>MNDPSLLLTILALSLLLDQVIGEYPNRWHPVVWIGRSIRWMRQLVPHGDPVIAYLWGLVIALFVPAVWAGLVALLSYLFDHWPWLWVLLGTYVLKASFALEALGLASKTVGHHLDQGQLEQARFELRSLCSRDASQLSEEQLIGASVSSIAENLSDSFVAPLFYFLIFGLPGAIAYRAINTLDAMLGYWDERRWIGHFSAKLDDLVNYVPARITALLITAVATIESRDSKSFPIMIRDHFLTPSPNGGWPMAAMAGALGIQLSKPGAYKLGDPEQGLSFQSLGESWRLAKRAGLLFFGVSVMLLGVQLAT</sequence>
<keyword evidence="8 9" id="KW-0472">Membrane</keyword>
<comment type="pathway">
    <text evidence="2 9">Cofactor biosynthesis; adenosylcobalamin biosynthesis.</text>
</comment>
<dbReference type="GO" id="GO:0005886">
    <property type="term" value="C:plasma membrane"/>
    <property type="evidence" value="ECO:0007669"/>
    <property type="project" value="UniProtKB-SubCell"/>
</dbReference>
<dbReference type="InterPro" id="IPR004485">
    <property type="entry name" value="Cobalamin_biosynth_CobD/CbiB"/>
</dbReference>
<comment type="caution">
    <text evidence="9">Lacks conserved residue(s) required for the propagation of feature annotation.</text>
</comment>
<feature type="transmembrane region" description="Helical" evidence="9">
    <location>
        <begin position="84"/>
        <end position="106"/>
    </location>
</feature>
<dbReference type="RefSeq" id="WP_132320410.1">
    <property type="nucleotide sequence ID" value="NZ_FWZT01000012.1"/>
</dbReference>
<evidence type="ECO:0000256" key="6">
    <source>
        <dbReference type="ARBA" id="ARBA00022692"/>
    </source>
</evidence>
<feature type="transmembrane region" description="Helical" evidence="9">
    <location>
        <begin position="292"/>
        <end position="309"/>
    </location>
</feature>
<name>A0A1Y6C6X1_9BACT</name>